<dbReference type="InterPro" id="IPR011055">
    <property type="entry name" value="Dup_hybrid_motif"/>
</dbReference>
<name>A0ABX0P0N0_9BURK</name>
<organism evidence="8 9">
    <name type="scientific">Massilia mucilaginosa</name>
    <dbReference type="NCBI Taxonomy" id="2609282"/>
    <lineage>
        <taxon>Bacteria</taxon>
        <taxon>Pseudomonadati</taxon>
        <taxon>Pseudomonadota</taxon>
        <taxon>Betaproteobacteria</taxon>
        <taxon>Burkholderiales</taxon>
        <taxon>Oxalobacteraceae</taxon>
        <taxon>Telluria group</taxon>
        <taxon>Massilia</taxon>
    </lineage>
</organism>
<dbReference type="Pfam" id="PF01551">
    <property type="entry name" value="Peptidase_M23"/>
    <property type="match status" value="1"/>
</dbReference>
<dbReference type="PANTHER" id="PTHR21666">
    <property type="entry name" value="PEPTIDASE-RELATED"/>
    <property type="match status" value="1"/>
</dbReference>
<sequence>MKWLLTFLAGLVLGAGSLFVYLRAVPKPADVVVVAPAAPVVAAAVPAATGVSLPSADLPGAPVVSTDLTELDLPLRPGMSEVALPAVNGAVATAGASGAAAGAKLLLPVEGIKLADLRDNFDQPRGADRHHEALDIMAPKGTKVLAVADGKLVKLFNSKPGGLTVYQFDPSEKYAYYYAHLDRYADGVKEGMDLKRGDLVGYVGVTGNSDPNAPHLHFAVVELTAEKKWWKGTPINPFPLIGE</sequence>
<evidence type="ECO:0000313" key="8">
    <source>
        <dbReference type="EMBL" id="NHZ92844.1"/>
    </source>
</evidence>
<keyword evidence="3" id="KW-0479">Metal-binding</keyword>
<keyword evidence="2" id="KW-0645">Protease</keyword>
<dbReference type="EMBL" id="WHJH01000054">
    <property type="protein sequence ID" value="NHZ92844.1"/>
    <property type="molecule type" value="Genomic_DNA"/>
</dbReference>
<keyword evidence="6" id="KW-0482">Metalloprotease</keyword>
<feature type="domain" description="M23ase beta-sheet core" evidence="7">
    <location>
        <begin position="130"/>
        <end position="237"/>
    </location>
</feature>
<comment type="cofactor">
    <cofactor evidence="1">
        <name>Zn(2+)</name>
        <dbReference type="ChEBI" id="CHEBI:29105"/>
    </cofactor>
</comment>
<comment type="caution">
    <text evidence="8">The sequence shown here is derived from an EMBL/GenBank/DDBJ whole genome shotgun (WGS) entry which is preliminary data.</text>
</comment>
<gene>
    <name evidence="8" type="ORF">F2P45_28110</name>
</gene>
<evidence type="ECO:0000256" key="2">
    <source>
        <dbReference type="ARBA" id="ARBA00022670"/>
    </source>
</evidence>
<evidence type="ECO:0000256" key="3">
    <source>
        <dbReference type="ARBA" id="ARBA00022723"/>
    </source>
</evidence>
<evidence type="ECO:0000259" key="7">
    <source>
        <dbReference type="Pfam" id="PF01551"/>
    </source>
</evidence>
<reference evidence="8 9" key="1">
    <citation type="submission" date="2019-10" db="EMBL/GenBank/DDBJ databases">
        <title>Taxonomy of Antarctic Massilia spp.: description of Massilia rubra sp. nov., Massilia aquatica sp. nov., Massilia mucilaginosa sp. nov., Massilia frigida sp. nov. isolated from streams, lakes and regoliths.</title>
        <authorList>
            <person name="Holochova P."/>
            <person name="Sedlacek I."/>
            <person name="Kralova S."/>
            <person name="Maslanova I."/>
            <person name="Busse H.-J."/>
            <person name="Stankova E."/>
            <person name="Vrbovska V."/>
            <person name="Kovarovic V."/>
            <person name="Bartak M."/>
            <person name="Svec P."/>
            <person name="Pantucek R."/>
        </authorList>
    </citation>
    <scope>NUCLEOTIDE SEQUENCE [LARGE SCALE GENOMIC DNA]</scope>
    <source>
        <strain evidence="8 9">CCM 8733</strain>
    </source>
</reference>
<dbReference type="RefSeq" id="WP_166881535.1">
    <property type="nucleotide sequence ID" value="NZ_WHJH01000054.1"/>
</dbReference>
<dbReference type="SUPFAM" id="SSF51261">
    <property type="entry name" value="Duplicated hybrid motif"/>
    <property type="match status" value="1"/>
</dbReference>
<proteinExistence type="predicted"/>
<dbReference type="PANTHER" id="PTHR21666:SF288">
    <property type="entry name" value="CELL DIVISION PROTEIN YTFB"/>
    <property type="match status" value="1"/>
</dbReference>
<dbReference type="InterPro" id="IPR050570">
    <property type="entry name" value="Cell_wall_metabolism_enzyme"/>
</dbReference>
<keyword evidence="9" id="KW-1185">Reference proteome</keyword>
<evidence type="ECO:0000313" key="9">
    <source>
        <dbReference type="Proteomes" id="UP000609726"/>
    </source>
</evidence>
<evidence type="ECO:0000256" key="1">
    <source>
        <dbReference type="ARBA" id="ARBA00001947"/>
    </source>
</evidence>
<dbReference type="CDD" id="cd12797">
    <property type="entry name" value="M23_peptidase"/>
    <property type="match status" value="1"/>
</dbReference>
<protein>
    <submittedName>
        <fullName evidence="8">Peptidoglycan DD-metalloendopeptidase family protein</fullName>
    </submittedName>
</protein>
<evidence type="ECO:0000256" key="4">
    <source>
        <dbReference type="ARBA" id="ARBA00022801"/>
    </source>
</evidence>
<keyword evidence="5" id="KW-0862">Zinc</keyword>
<dbReference type="InterPro" id="IPR016047">
    <property type="entry name" value="M23ase_b-sheet_dom"/>
</dbReference>
<dbReference type="Gene3D" id="2.70.70.10">
    <property type="entry name" value="Glucose Permease (Domain IIA)"/>
    <property type="match status" value="1"/>
</dbReference>
<accession>A0ABX0P0N0</accession>
<keyword evidence="4" id="KW-0378">Hydrolase</keyword>
<evidence type="ECO:0000256" key="5">
    <source>
        <dbReference type="ARBA" id="ARBA00022833"/>
    </source>
</evidence>
<evidence type="ECO:0000256" key="6">
    <source>
        <dbReference type="ARBA" id="ARBA00023049"/>
    </source>
</evidence>
<dbReference type="Proteomes" id="UP000609726">
    <property type="component" value="Unassembled WGS sequence"/>
</dbReference>